<dbReference type="Gene3D" id="2.60.40.10">
    <property type="entry name" value="Immunoglobulins"/>
    <property type="match status" value="1"/>
</dbReference>
<dbReference type="InterPro" id="IPR000601">
    <property type="entry name" value="PKD_dom"/>
</dbReference>
<dbReference type="SUPFAM" id="SSF49299">
    <property type="entry name" value="PKD domain"/>
    <property type="match status" value="1"/>
</dbReference>
<feature type="chain" id="PRO_5046316413" description="PKD domain-containing protein" evidence="2">
    <location>
        <begin position="20"/>
        <end position="660"/>
    </location>
</feature>
<evidence type="ECO:0000313" key="5">
    <source>
        <dbReference type="Proteomes" id="UP001336835"/>
    </source>
</evidence>
<dbReference type="Proteomes" id="UP001336835">
    <property type="component" value="Unassembled WGS sequence"/>
</dbReference>
<proteinExistence type="predicted"/>
<sequence>MKTLLLPLLVILGFHVVQAQVLPTDTVPAKISYTTENGVTKFSAELRPLRPISGAPAPFYTYFWEFGDGGFSFEKDPLHIYSSSNPTMVRLFATNNYDDGKHPPTRPRPIKPTKPSGGGKPMLASNTPNFFKMGGSIELKSNAMPKPGDDMMLVFGYRNKASNGQPNLNGTLAILYNDREFSNNNFVLTEARTYFGEKKADLKPMTQTAYLPQKSKTPVYYASANPELTLPKADQVLFKDKAKDFKNQEGWRFEGLKTDEERFLFLEFKTTPEMLKDTNAVVRLSAVFIPDNPLVEKEFFNLELQIVASHDPNKMVLRKSRMNYRFTSKSRELTYKIRFQNTGKGPAKKVDVAVNIAPVFDPATLKVTKTKPEVITCDSAYSGQSCLKVLKGTDSVHFVFSNIYLPGLDQKGVNDADSTMGFVEYKIRFKEKPEKLPIKSGAAIVFDKNEPIYTNRAVGRFKMGLSPGIILGYGFPFETNNQNFLNNKNIVIGASLAPYAPHRTYWQVELFLNTFKENTYLVSSTTTSKDTVINNTPYRIDKKDYYKTKKVITINAVPLQVRYNLNKYVGAGAGALVSLNLYDKDIDELKYNLTAANGVGKINLDRIANSSKKHFSDLNASLFADVQFGLVRVGPSIGFRYLYDPKTNNNRMASYVTWKF</sequence>
<dbReference type="RefSeq" id="WP_330107432.1">
    <property type="nucleotide sequence ID" value="NZ_JAZDQT010000001.1"/>
</dbReference>
<evidence type="ECO:0000259" key="3">
    <source>
        <dbReference type="PROSITE" id="PS50093"/>
    </source>
</evidence>
<keyword evidence="2" id="KW-0732">Signal</keyword>
<dbReference type="InterPro" id="IPR035986">
    <property type="entry name" value="PKD_dom_sf"/>
</dbReference>
<dbReference type="InterPro" id="IPR055353">
    <property type="entry name" value="DUF7619"/>
</dbReference>
<feature type="domain" description="PKD" evidence="3">
    <location>
        <begin position="53"/>
        <end position="96"/>
    </location>
</feature>
<accession>A0ABU7I6H7</accession>
<evidence type="ECO:0000313" key="4">
    <source>
        <dbReference type="EMBL" id="MEE1945080.1"/>
    </source>
</evidence>
<organism evidence="4 5">
    <name type="scientific">Pedobacter albus</name>
    <dbReference type="NCBI Taxonomy" id="3113905"/>
    <lineage>
        <taxon>Bacteria</taxon>
        <taxon>Pseudomonadati</taxon>
        <taxon>Bacteroidota</taxon>
        <taxon>Sphingobacteriia</taxon>
        <taxon>Sphingobacteriales</taxon>
        <taxon>Sphingobacteriaceae</taxon>
        <taxon>Pedobacter</taxon>
    </lineage>
</organism>
<gene>
    <name evidence="4" type="ORF">VRU48_08175</name>
</gene>
<evidence type="ECO:0000256" key="1">
    <source>
        <dbReference type="SAM" id="MobiDB-lite"/>
    </source>
</evidence>
<protein>
    <recommendedName>
        <fullName evidence="3">PKD domain-containing protein</fullName>
    </recommendedName>
</protein>
<comment type="caution">
    <text evidence="4">The sequence shown here is derived from an EMBL/GenBank/DDBJ whole genome shotgun (WGS) entry which is preliminary data.</text>
</comment>
<feature type="region of interest" description="Disordered" evidence="1">
    <location>
        <begin position="96"/>
        <end position="123"/>
    </location>
</feature>
<evidence type="ECO:0000256" key="2">
    <source>
        <dbReference type="SAM" id="SignalP"/>
    </source>
</evidence>
<dbReference type="PROSITE" id="PS50093">
    <property type="entry name" value="PKD"/>
    <property type="match status" value="1"/>
</dbReference>
<dbReference type="InterPro" id="IPR013783">
    <property type="entry name" value="Ig-like_fold"/>
</dbReference>
<keyword evidence="5" id="KW-1185">Reference proteome</keyword>
<dbReference type="EMBL" id="JAZDQT010000001">
    <property type="protein sequence ID" value="MEE1945080.1"/>
    <property type="molecule type" value="Genomic_DNA"/>
</dbReference>
<feature type="signal peptide" evidence="2">
    <location>
        <begin position="1"/>
        <end position="19"/>
    </location>
</feature>
<reference evidence="4 5" key="1">
    <citation type="submission" date="2024-01" db="EMBL/GenBank/DDBJ databases">
        <title>Pedobacter sp. nov., isolated from fresh soil.</title>
        <authorList>
            <person name="Le N.T.T."/>
        </authorList>
    </citation>
    <scope>NUCLEOTIDE SEQUENCE [LARGE SCALE GENOMIC DNA]</scope>
    <source>
        <strain evidence="4 5">KR3-3</strain>
    </source>
</reference>
<dbReference type="Pfam" id="PF24595">
    <property type="entry name" value="DUF7619"/>
    <property type="match status" value="1"/>
</dbReference>
<dbReference type="InterPro" id="IPR057171">
    <property type="entry name" value="DUF7849"/>
</dbReference>
<dbReference type="Pfam" id="PF25233">
    <property type="entry name" value="DUF7849"/>
    <property type="match status" value="1"/>
</dbReference>
<name>A0ABU7I6H7_9SPHI</name>